<dbReference type="RefSeq" id="XP_004335277.1">
    <property type="nucleotide sequence ID" value="XM_004335229.1"/>
</dbReference>
<dbReference type="EMBL" id="KB008095">
    <property type="protein sequence ID" value="ELR13264.1"/>
    <property type="molecule type" value="Genomic_DNA"/>
</dbReference>
<dbReference type="GeneID" id="14913786"/>
<name>L8GK94_ACACF</name>
<gene>
    <name evidence="1" type="ORF">ACA1_147730</name>
</gene>
<keyword evidence="2" id="KW-1185">Reference proteome</keyword>
<dbReference type="KEGG" id="acan:ACA1_147730"/>
<sequence length="100" mass="11726">MSFLLSTCRRSRRNDDVQPPLSGYAKWTHRLQKELVKEKEGEMSHIIKIPIDDELRLGEYMALDQPDPKEEVLPETIENRKLQQLDAISHWIRVSNQNTA</sequence>
<dbReference type="Proteomes" id="UP000011083">
    <property type="component" value="Unassembled WGS sequence"/>
</dbReference>
<dbReference type="AlphaFoldDB" id="L8GK94"/>
<dbReference type="VEuPathDB" id="AmoebaDB:ACA1_147730"/>
<protein>
    <submittedName>
        <fullName evidence="1">Uncharacterized protein</fullName>
    </submittedName>
</protein>
<reference evidence="1 2" key="1">
    <citation type="journal article" date="2013" name="Genome Biol.">
        <title>Genome of Acanthamoeba castellanii highlights extensive lateral gene transfer and early evolution of tyrosine kinase signaling.</title>
        <authorList>
            <person name="Clarke M."/>
            <person name="Lohan A.J."/>
            <person name="Liu B."/>
            <person name="Lagkouvardos I."/>
            <person name="Roy S."/>
            <person name="Zafar N."/>
            <person name="Bertelli C."/>
            <person name="Schilde C."/>
            <person name="Kianianmomeni A."/>
            <person name="Burglin T.R."/>
            <person name="Frech C."/>
            <person name="Turcotte B."/>
            <person name="Kopec K.O."/>
            <person name="Synnott J.M."/>
            <person name="Choo C."/>
            <person name="Paponov I."/>
            <person name="Finkler A."/>
            <person name="Soon Heng Tan C."/>
            <person name="Hutchins A.P."/>
            <person name="Weinmeier T."/>
            <person name="Rattei T."/>
            <person name="Chu J.S."/>
            <person name="Gimenez G."/>
            <person name="Irimia M."/>
            <person name="Rigden D.J."/>
            <person name="Fitzpatrick D.A."/>
            <person name="Lorenzo-Morales J."/>
            <person name="Bateman A."/>
            <person name="Chiu C.H."/>
            <person name="Tang P."/>
            <person name="Hegemann P."/>
            <person name="Fromm H."/>
            <person name="Raoult D."/>
            <person name="Greub G."/>
            <person name="Miranda-Saavedra D."/>
            <person name="Chen N."/>
            <person name="Nash P."/>
            <person name="Ginger M.L."/>
            <person name="Horn M."/>
            <person name="Schaap P."/>
            <person name="Caler L."/>
            <person name="Loftus B."/>
        </authorList>
    </citation>
    <scope>NUCLEOTIDE SEQUENCE [LARGE SCALE GENOMIC DNA]</scope>
    <source>
        <strain evidence="1 2">Neff</strain>
    </source>
</reference>
<organism evidence="1 2">
    <name type="scientific">Acanthamoeba castellanii (strain ATCC 30010 / Neff)</name>
    <dbReference type="NCBI Taxonomy" id="1257118"/>
    <lineage>
        <taxon>Eukaryota</taxon>
        <taxon>Amoebozoa</taxon>
        <taxon>Discosea</taxon>
        <taxon>Longamoebia</taxon>
        <taxon>Centramoebida</taxon>
        <taxon>Acanthamoebidae</taxon>
        <taxon>Acanthamoeba</taxon>
    </lineage>
</organism>
<evidence type="ECO:0000313" key="1">
    <source>
        <dbReference type="EMBL" id="ELR13264.1"/>
    </source>
</evidence>
<evidence type="ECO:0000313" key="2">
    <source>
        <dbReference type="Proteomes" id="UP000011083"/>
    </source>
</evidence>
<proteinExistence type="predicted"/>
<accession>L8GK94</accession>